<proteinExistence type="predicted"/>
<dbReference type="Pfam" id="PF18742">
    <property type="entry name" value="DpnII-MboI"/>
    <property type="match status" value="1"/>
</dbReference>
<organism evidence="1 2">
    <name type="scientific">Pantoea stewartii</name>
    <dbReference type="NCBI Taxonomy" id="66269"/>
    <lineage>
        <taxon>Bacteria</taxon>
        <taxon>Pseudomonadati</taxon>
        <taxon>Pseudomonadota</taxon>
        <taxon>Gammaproteobacteria</taxon>
        <taxon>Enterobacterales</taxon>
        <taxon>Erwiniaceae</taxon>
        <taxon>Pantoea</taxon>
    </lineage>
</organism>
<evidence type="ECO:0000313" key="2">
    <source>
        <dbReference type="Proteomes" id="UP000072520"/>
    </source>
</evidence>
<dbReference type="EMBL" id="LDSI01000010">
    <property type="protein sequence ID" value="KTS98515.1"/>
    <property type="molecule type" value="Genomic_DNA"/>
</dbReference>
<dbReference type="AlphaFoldDB" id="A0AB34VHZ1"/>
<dbReference type="Proteomes" id="UP000072520">
    <property type="component" value="Unassembled WGS sequence"/>
</dbReference>
<evidence type="ECO:0000313" key="1">
    <source>
        <dbReference type="EMBL" id="KTS98515.1"/>
    </source>
</evidence>
<accession>A0AB34VHZ1</accession>
<gene>
    <name evidence="1" type="ORF">RSA13_08340</name>
</gene>
<name>A0AB34VHZ1_9GAMM</name>
<dbReference type="RefSeq" id="WP_058707756.1">
    <property type="nucleotide sequence ID" value="NZ_LDSI01000010.1"/>
</dbReference>
<reference evidence="1 2" key="1">
    <citation type="journal article" date="2016" name="Front. Microbiol.">
        <title>Genomic Resource of Rice Seed Associated Bacteria.</title>
        <authorList>
            <person name="Midha S."/>
            <person name="Bansal K."/>
            <person name="Sharma S."/>
            <person name="Kumar N."/>
            <person name="Patil P.P."/>
            <person name="Chaudhry V."/>
            <person name="Patil P.B."/>
        </authorList>
    </citation>
    <scope>NUCLEOTIDE SEQUENCE [LARGE SCALE GENOMIC DNA]</scope>
    <source>
        <strain evidence="1 2">RSA13</strain>
    </source>
</reference>
<protein>
    <submittedName>
        <fullName evidence="1">Malate dehydrogenase</fullName>
    </submittedName>
</protein>
<comment type="caution">
    <text evidence="1">The sequence shown here is derived from an EMBL/GenBank/DDBJ whole genome shotgun (WGS) entry which is preliminary data.</text>
</comment>
<sequence>MIQQNLEERFGLLEKELADVLSTKHLQYNALMNTTEEYVDHTKYTTWISKAKKLLEDSFGKDSDYYNDFKKAQKGFYSTSYHILSKQLKPVFDAAKQDLKYTKSESTKNTNAPKDNLDIIINLLNRFPAFCRQLSKRYNNRETLEIKDEYDVQDLIHALLKLHFDDIRPEEYTPSFAGAASRQDFLLKDEKIVIEVKKTRKSLGASKIGEELVVDIARYSVHQDCETLICFVYDPEYWINNPKGVVADLESLDTKGKVKVIITQL</sequence>